<evidence type="ECO:0000256" key="1">
    <source>
        <dbReference type="ARBA" id="ARBA00004141"/>
    </source>
</evidence>
<dbReference type="FunFam" id="3.40.50.1000:FF:000193">
    <property type="entry name" value="Plasma membrane calcium-transporting ATPase 2"/>
    <property type="match status" value="1"/>
</dbReference>
<dbReference type="PANTHER" id="PTHR24093">
    <property type="entry name" value="CATION TRANSPORTING ATPASE"/>
    <property type="match status" value="1"/>
</dbReference>
<dbReference type="PANTHER" id="PTHR24093:SF509">
    <property type="entry name" value="CALCIUM-TRANSPORTING ATPASE"/>
    <property type="match status" value="1"/>
</dbReference>
<dbReference type="Pfam" id="PF00689">
    <property type="entry name" value="Cation_ATPase_C"/>
    <property type="match status" value="1"/>
</dbReference>
<evidence type="ECO:0000256" key="11">
    <source>
        <dbReference type="ARBA" id="ARBA00022860"/>
    </source>
</evidence>
<dbReference type="SUPFAM" id="SSF81653">
    <property type="entry name" value="Calcium ATPase, transduction domain A"/>
    <property type="match status" value="1"/>
</dbReference>
<dbReference type="Pfam" id="PF13246">
    <property type="entry name" value="Cation_ATPase"/>
    <property type="match status" value="1"/>
</dbReference>
<dbReference type="Gene3D" id="3.40.50.1000">
    <property type="entry name" value="HAD superfamily/HAD-like"/>
    <property type="match status" value="1"/>
</dbReference>
<keyword evidence="9 17" id="KW-0067">ATP-binding</keyword>
<dbReference type="PRINTS" id="PR00120">
    <property type="entry name" value="HATPASE"/>
</dbReference>
<evidence type="ECO:0000256" key="2">
    <source>
        <dbReference type="ARBA" id="ARBA00006124"/>
    </source>
</evidence>
<evidence type="ECO:0000259" key="18">
    <source>
        <dbReference type="Pfam" id="PF00122"/>
    </source>
</evidence>
<dbReference type="FunFam" id="2.70.150.10:FF:000006">
    <property type="entry name" value="Calcium-transporting ATPase"/>
    <property type="match status" value="1"/>
</dbReference>
<dbReference type="SUPFAM" id="SSF81660">
    <property type="entry name" value="Metal cation-transporting ATPase, ATP-binding domain N"/>
    <property type="match status" value="1"/>
</dbReference>
<dbReference type="InterPro" id="IPR006068">
    <property type="entry name" value="ATPase_P-typ_cation-transptr_C"/>
</dbReference>
<keyword evidence="13 17" id="KW-1133">Transmembrane helix</keyword>
<dbReference type="NCBIfam" id="TIGR01517">
    <property type="entry name" value="ATPase-IIB_Ca"/>
    <property type="match status" value="1"/>
</dbReference>
<dbReference type="InterPro" id="IPR004014">
    <property type="entry name" value="ATPase_P-typ_cation-transptr_N"/>
</dbReference>
<dbReference type="Gene3D" id="3.40.1110.10">
    <property type="entry name" value="Calcium-transporting ATPase, cytoplasmic domain N"/>
    <property type="match status" value="1"/>
</dbReference>
<keyword evidence="11" id="KW-0112">Calmodulin-binding</keyword>
<feature type="transmembrane region" description="Helical" evidence="17">
    <location>
        <begin position="249"/>
        <end position="267"/>
    </location>
</feature>
<dbReference type="Pfam" id="PF00690">
    <property type="entry name" value="Cation_ATPase_N"/>
    <property type="match status" value="1"/>
</dbReference>
<dbReference type="InterPro" id="IPR036412">
    <property type="entry name" value="HAD-like_sf"/>
</dbReference>
<dbReference type="FunFam" id="1.20.1110.10:FF:000039">
    <property type="entry name" value="Calcium-transporting ATPase"/>
    <property type="match status" value="1"/>
</dbReference>
<dbReference type="InterPro" id="IPR023299">
    <property type="entry name" value="ATPase_P-typ_cyto_dom_N"/>
</dbReference>
<dbReference type="GO" id="GO:0005886">
    <property type="term" value="C:plasma membrane"/>
    <property type="evidence" value="ECO:0007669"/>
    <property type="project" value="TreeGrafter"/>
</dbReference>
<evidence type="ECO:0000256" key="3">
    <source>
        <dbReference type="ARBA" id="ARBA00022448"/>
    </source>
</evidence>
<keyword evidence="10" id="KW-0460">Magnesium</keyword>
<dbReference type="NCBIfam" id="TIGR01494">
    <property type="entry name" value="ATPase_P-type"/>
    <property type="match status" value="1"/>
</dbReference>
<reference evidence="21" key="1">
    <citation type="submission" date="2018-02" db="EMBL/GenBank/DDBJ databases">
        <authorList>
            <person name="Cohen D.B."/>
            <person name="Kent A.D."/>
        </authorList>
    </citation>
    <scope>NUCLEOTIDE SEQUENCE</scope>
</reference>
<dbReference type="InterPro" id="IPR059000">
    <property type="entry name" value="ATPase_P-type_domA"/>
</dbReference>
<dbReference type="EMBL" id="OIVN01006208">
    <property type="protein sequence ID" value="SPD27808.1"/>
    <property type="molecule type" value="Genomic_DNA"/>
</dbReference>
<comment type="caution">
    <text evidence="17">Lacks conserved residue(s) required for the propagation of feature annotation.</text>
</comment>
<dbReference type="InterPro" id="IPR023214">
    <property type="entry name" value="HAD_sf"/>
</dbReference>
<keyword evidence="7 17" id="KW-0547">Nucleotide-binding</keyword>
<evidence type="ECO:0000256" key="5">
    <source>
        <dbReference type="ARBA" id="ARBA00022692"/>
    </source>
</evidence>
<feature type="transmembrane region" description="Helical" evidence="17">
    <location>
        <begin position="273"/>
        <end position="293"/>
    </location>
</feature>
<evidence type="ECO:0000256" key="15">
    <source>
        <dbReference type="ARBA" id="ARBA00023136"/>
    </source>
</evidence>
<evidence type="ECO:0000256" key="16">
    <source>
        <dbReference type="ARBA" id="ARBA00048694"/>
    </source>
</evidence>
<dbReference type="InterPro" id="IPR008250">
    <property type="entry name" value="ATPase_P-typ_transduc_dom_A_sf"/>
</dbReference>
<keyword evidence="4 17" id="KW-0109">Calcium transport</keyword>
<dbReference type="SUPFAM" id="SSF56784">
    <property type="entry name" value="HAD-like"/>
    <property type="match status" value="1"/>
</dbReference>
<comment type="catalytic activity">
    <reaction evidence="16 17">
        <text>Ca(2+)(in) + ATP + H2O = Ca(2+)(out) + ADP + phosphate + H(+)</text>
        <dbReference type="Rhea" id="RHEA:18105"/>
        <dbReference type="ChEBI" id="CHEBI:15377"/>
        <dbReference type="ChEBI" id="CHEBI:15378"/>
        <dbReference type="ChEBI" id="CHEBI:29108"/>
        <dbReference type="ChEBI" id="CHEBI:30616"/>
        <dbReference type="ChEBI" id="CHEBI:43474"/>
        <dbReference type="ChEBI" id="CHEBI:456216"/>
        <dbReference type="EC" id="7.2.2.10"/>
    </reaction>
</comment>
<evidence type="ECO:0000256" key="12">
    <source>
        <dbReference type="ARBA" id="ARBA00022967"/>
    </source>
</evidence>
<sequence length="1104" mass="123043">MCDQENWSITKTHKRWRLAYMAICFNRILISLFMKVVKKNGPLLGTLSYVDIDHMQPMDEDSRRDKSISFLHGDRERLSDMVRDKNNESLSEFEGVKKLAFGAIDGEVDLFHRQTVTSAKQRWRLVFRAIYCTRVLVSLPKKVLHKNAPLLRSLSYVAIDVQPINEDSPNVDVKKLCDMVRDKDSESLNQFGGVKKLALLLGTDVKDGIKGGEADFIHRQNVFGANKYQKPPAKSFLSFVKEAFKDTNIFLLLVCAILSLAFGIKQHGLKDGWYSGGSIVVDIFLVVLVSAVSEFTQSRQFEKLCTKSSDIQVEVVRDERRQHISIFEVVVGDIVCLKIGDQIPADGLFLEGHSLKVDESSMTTLTSESNHIQINERNPFMLSGTKVMDGFGFMLVTSVGMNTAWGQMRSSTTCVFNEEIPLKAYLHKITSYVGKVGLVVSALVLAVLLIRYFKGDTKDDRENMINGRKTMFDENMNAVVGIVAVAVTISMVAIPEGSPMAVTLAYFMKCMMADNVVVRKLSVCEIMGSVTTICTNKTSILANKMKVMEFWLGTEVVKDNTSLDMAGDLRKLLQQAVSLNTTCTVHKSQTTSLPKTFGSPTEKAILSWAELAVFNLGMNIKEVQQSYKKIHVEGFNSEKKRSGVLVKKNNGKMIHTHWKGDAEMILAMCSTYYDSTGVLKVMDEEKTLQLGTIIKNMAEKSLKCIAFAHKEVVEESGQVQEKLEENELKLLGLVGLEDPCQPEVSKVVESCTTAGVTIKMITGDNVPIAKAVALECGILNPDEDLDNEAVIEGVQFRNYSHEEKMEKIDKIRVMARSSPSDKLLMVQCLKKKGHVVAVTGDGTNDVPALKKADIGLSMGIQGTEVAKESSDIVILDDNFASVVTVLRWGRCVYSNIQKFLQFQLTLSITALVINLVAATYSGKVPLAAVHTLGALALVTEKPIEDLMKQPPISPSEPLITNIMWRNLIAQALYQVTILLVLEFWGRSIFGVEDNVKSTLIFNTFVLFQVFNEFNARKLEDKKIFEGLLKNKLFLAIIGFTIVHQLVVVEFLKRFSNTERLDWGQWGACIVLAAFSWPIGWLVKCIPVSSKQLANPRGLHPERLA</sequence>
<dbReference type="GO" id="GO:0005516">
    <property type="term" value="F:calmodulin binding"/>
    <property type="evidence" value="ECO:0007669"/>
    <property type="project" value="UniProtKB-KW"/>
</dbReference>
<evidence type="ECO:0000313" key="21">
    <source>
        <dbReference type="EMBL" id="SPD27808.1"/>
    </source>
</evidence>
<dbReference type="PRINTS" id="PR00119">
    <property type="entry name" value="CATATPASE"/>
</dbReference>
<name>A0A2N9ITE7_FAGSY</name>
<feature type="transmembrane region" description="Helical" evidence="17">
    <location>
        <begin position="474"/>
        <end position="494"/>
    </location>
</feature>
<keyword evidence="6" id="KW-0479">Metal-binding</keyword>
<evidence type="ECO:0000259" key="20">
    <source>
        <dbReference type="Pfam" id="PF00690"/>
    </source>
</evidence>
<feature type="transmembrane region" description="Helical" evidence="17">
    <location>
        <begin position="1032"/>
        <end position="1051"/>
    </location>
</feature>
<dbReference type="InterPro" id="IPR001757">
    <property type="entry name" value="P_typ_ATPase"/>
</dbReference>
<dbReference type="Pfam" id="PF00122">
    <property type="entry name" value="E1-E2_ATPase"/>
    <property type="match status" value="1"/>
</dbReference>
<evidence type="ECO:0000256" key="9">
    <source>
        <dbReference type="ARBA" id="ARBA00022840"/>
    </source>
</evidence>
<keyword evidence="3 17" id="KW-0813">Transport</keyword>
<dbReference type="Gene3D" id="2.70.150.10">
    <property type="entry name" value="Calcium-transporting ATPase, cytoplasmic transduction domain A"/>
    <property type="match status" value="1"/>
</dbReference>
<feature type="domain" description="P-type ATPase A" evidence="18">
    <location>
        <begin position="309"/>
        <end position="411"/>
    </location>
</feature>
<comment type="subcellular location">
    <subcellularLocation>
        <location evidence="1 17">Membrane</location>
        <topology evidence="1 17">Multi-pass membrane protein</topology>
    </subcellularLocation>
</comment>
<protein>
    <recommendedName>
        <fullName evidence="17">Calcium-transporting ATPase</fullName>
        <ecNumber evidence="17">7.2.2.10</ecNumber>
    </recommendedName>
</protein>
<dbReference type="EC" id="7.2.2.10" evidence="17"/>
<evidence type="ECO:0000256" key="10">
    <source>
        <dbReference type="ARBA" id="ARBA00022842"/>
    </source>
</evidence>
<evidence type="ECO:0000256" key="8">
    <source>
        <dbReference type="ARBA" id="ARBA00022837"/>
    </source>
</evidence>
<dbReference type="AlphaFoldDB" id="A0A2N9ITE7"/>
<dbReference type="GO" id="GO:0005524">
    <property type="term" value="F:ATP binding"/>
    <property type="evidence" value="ECO:0007669"/>
    <property type="project" value="UniProtKB-KW"/>
</dbReference>
<dbReference type="InterPro" id="IPR023298">
    <property type="entry name" value="ATPase_P-typ_TM_dom_sf"/>
</dbReference>
<proteinExistence type="inferred from homology"/>
<keyword evidence="5 17" id="KW-0812">Transmembrane</keyword>
<evidence type="ECO:0000256" key="14">
    <source>
        <dbReference type="ARBA" id="ARBA00023065"/>
    </source>
</evidence>
<dbReference type="GO" id="GO:0016887">
    <property type="term" value="F:ATP hydrolysis activity"/>
    <property type="evidence" value="ECO:0007669"/>
    <property type="project" value="InterPro"/>
</dbReference>
<keyword evidence="15 17" id="KW-0472">Membrane</keyword>
<dbReference type="Gene3D" id="1.20.1110.10">
    <property type="entry name" value="Calcium-transporting ATPase, transmembrane domain"/>
    <property type="match status" value="1"/>
</dbReference>
<dbReference type="GO" id="GO:0046872">
    <property type="term" value="F:metal ion binding"/>
    <property type="evidence" value="ECO:0007669"/>
    <property type="project" value="UniProtKB-KW"/>
</dbReference>
<accession>A0A2N9ITE7</accession>
<evidence type="ECO:0000256" key="6">
    <source>
        <dbReference type="ARBA" id="ARBA00022723"/>
    </source>
</evidence>
<keyword evidence="14 17" id="KW-0406">Ion transport</keyword>
<evidence type="ECO:0000256" key="17">
    <source>
        <dbReference type="RuleBase" id="RU361146"/>
    </source>
</evidence>
<dbReference type="InterPro" id="IPR006408">
    <property type="entry name" value="P-type_ATPase_IIB"/>
</dbReference>
<feature type="domain" description="Cation-transporting P-type ATPase N-terminal" evidence="20">
    <location>
        <begin position="192"/>
        <end position="259"/>
    </location>
</feature>
<comment type="similarity">
    <text evidence="2 17">Belongs to the cation transport ATPase (P-type) (TC 3.A.3) family. Type IIB subfamily.</text>
</comment>
<evidence type="ECO:0000256" key="4">
    <source>
        <dbReference type="ARBA" id="ARBA00022568"/>
    </source>
</evidence>
<evidence type="ECO:0000256" key="7">
    <source>
        <dbReference type="ARBA" id="ARBA00022741"/>
    </source>
</evidence>
<evidence type="ECO:0000256" key="13">
    <source>
        <dbReference type="ARBA" id="ARBA00022989"/>
    </source>
</evidence>
<gene>
    <name evidence="21" type="ORF">FSB_LOCUS55690</name>
</gene>
<keyword evidence="8 17" id="KW-0106">Calcium</keyword>
<dbReference type="SUPFAM" id="SSF81665">
    <property type="entry name" value="Calcium ATPase, transmembrane domain M"/>
    <property type="match status" value="1"/>
</dbReference>
<feature type="transmembrane region" description="Helical" evidence="17">
    <location>
        <begin position="1063"/>
        <end position="1082"/>
    </location>
</feature>
<keyword evidence="12" id="KW-1278">Translocase</keyword>
<feature type="domain" description="Cation-transporting P-type ATPase C-terminal" evidence="19">
    <location>
        <begin position="930"/>
        <end position="1084"/>
    </location>
</feature>
<organism evidence="21">
    <name type="scientific">Fagus sylvatica</name>
    <name type="common">Beechnut</name>
    <dbReference type="NCBI Taxonomy" id="28930"/>
    <lineage>
        <taxon>Eukaryota</taxon>
        <taxon>Viridiplantae</taxon>
        <taxon>Streptophyta</taxon>
        <taxon>Embryophyta</taxon>
        <taxon>Tracheophyta</taxon>
        <taxon>Spermatophyta</taxon>
        <taxon>Magnoliopsida</taxon>
        <taxon>eudicotyledons</taxon>
        <taxon>Gunneridae</taxon>
        <taxon>Pentapetalae</taxon>
        <taxon>rosids</taxon>
        <taxon>fabids</taxon>
        <taxon>Fagales</taxon>
        <taxon>Fagaceae</taxon>
        <taxon>Fagus</taxon>
    </lineage>
</organism>
<comment type="function">
    <text evidence="17">Catalyzes the hydrolysis of ATP coupled with the transport of calcium.</text>
</comment>
<feature type="transmembrane region" description="Helical" evidence="17">
    <location>
        <begin position="432"/>
        <end position="453"/>
    </location>
</feature>
<dbReference type="GO" id="GO:0005388">
    <property type="term" value="F:P-type calcium transporter activity"/>
    <property type="evidence" value="ECO:0007669"/>
    <property type="project" value="UniProtKB-EC"/>
</dbReference>
<evidence type="ECO:0000259" key="19">
    <source>
        <dbReference type="Pfam" id="PF00689"/>
    </source>
</evidence>